<dbReference type="AlphaFoldDB" id="A0A9P5X739"/>
<protein>
    <recommendedName>
        <fullName evidence="4">Protein kinase domain-containing protein</fullName>
    </recommendedName>
</protein>
<evidence type="ECO:0000313" key="3">
    <source>
        <dbReference type="Proteomes" id="UP000807342"/>
    </source>
</evidence>
<feature type="region of interest" description="Disordered" evidence="1">
    <location>
        <begin position="440"/>
        <end position="470"/>
    </location>
</feature>
<keyword evidence="3" id="KW-1185">Reference proteome</keyword>
<reference evidence="2" key="1">
    <citation type="submission" date="2020-11" db="EMBL/GenBank/DDBJ databases">
        <authorList>
            <consortium name="DOE Joint Genome Institute"/>
            <person name="Ahrendt S."/>
            <person name="Riley R."/>
            <person name="Andreopoulos W."/>
            <person name="Labutti K."/>
            <person name="Pangilinan J."/>
            <person name="Ruiz-Duenas F.J."/>
            <person name="Barrasa J.M."/>
            <person name="Sanchez-Garcia M."/>
            <person name="Camarero S."/>
            <person name="Miyauchi S."/>
            <person name="Serrano A."/>
            <person name="Linde D."/>
            <person name="Babiker R."/>
            <person name="Drula E."/>
            <person name="Ayuso-Fernandez I."/>
            <person name="Pacheco R."/>
            <person name="Padilla G."/>
            <person name="Ferreira P."/>
            <person name="Barriuso J."/>
            <person name="Kellner H."/>
            <person name="Castanera R."/>
            <person name="Alfaro M."/>
            <person name="Ramirez L."/>
            <person name="Pisabarro A.G."/>
            <person name="Kuo A."/>
            <person name="Tritt A."/>
            <person name="Lipzen A."/>
            <person name="He G."/>
            <person name="Yan M."/>
            <person name="Ng V."/>
            <person name="Cullen D."/>
            <person name="Martin F."/>
            <person name="Rosso M.-N."/>
            <person name="Henrissat B."/>
            <person name="Hibbett D."/>
            <person name="Martinez A.T."/>
            <person name="Grigoriev I.V."/>
        </authorList>
    </citation>
    <scope>NUCLEOTIDE SEQUENCE</scope>
    <source>
        <strain evidence="2">MF-IS2</strain>
    </source>
</reference>
<feature type="compositionally biased region" description="Basic and acidic residues" evidence="1">
    <location>
        <begin position="451"/>
        <end position="470"/>
    </location>
</feature>
<dbReference type="OrthoDB" id="4062651at2759"/>
<evidence type="ECO:0008006" key="4">
    <source>
        <dbReference type="Google" id="ProtNLM"/>
    </source>
</evidence>
<evidence type="ECO:0000256" key="1">
    <source>
        <dbReference type="SAM" id="MobiDB-lite"/>
    </source>
</evidence>
<gene>
    <name evidence="2" type="ORF">P691DRAFT_778309</name>
</gene>
<dbReference type="InterPro" id="IPR011009">
    <property type="entry name" value="Kinase-like_dom_sf"/>
</dbReference>
<dbReference type="Proteomes" id="UP000807342">
    <property type="component" value="Unassembled WGS sequence"/>
</dbReference>
<organism evidence="2 3">
    <name type="scientific">Macrolepiota fuliginosa MF-IS2</name>
    <dbReference type="NCBI Taxonomy" id="1400762"/>
    <lineage>
        <taxon>Eukaryota</taxon>
        <taxon>Fungi</taxon>
        <taxon>Dikarya</taxon>
        <taxon>Basidiomycota</taxon>
        <taxon>Agaricomycotina</taxon>
        <taxon>Agaricomycetes</taxon>
        <taxon>Agaricomycetidae</taxon>
        <taxon>Agaricales</taxon>
        <taxon>Agaricineae</taxon>
        <taxon>Agaricaceae</taxon>
        <taxon>Macrolepiota</taxon>
    </lineage>
</organism>
<name>A0A9P5X739_9AGAR</name>
<dbReference type="EMBL" id="MU151382">
    <property type="protein sequence ID" value="KAF9444365.1"/>
    <property type="molecule type" value="Genomic_DNA"/>
</dbReference>
<accession>A0A9P5X739</accession>
<dbReference type="Gene3D" id="1.10.510.10">
    <property type="entry name" value="Transferase(Phosphotransferase) domain 1"/>
    <property type="match status" value="1"/>
</dbReference>
<sequence length="931" mass="104817">MERGGSLTQLLGHSKTSDFMTYHDIWSEIVQYFRPSPHDTVEKDHQRRSTLLAIALLSTHTSEIAIRQLWKRMWGLTPVVRVVNAMASQEEGNFLERPEAGIWVWSKSLSQLYLLMNSRFKTSPYCKTEGSTISFIHLAFYCPVYERHGREALPLLAAANFTTSYWSSLLLLLPSVKHVAYNRTEDFRHTMVSIIQGPLRGHAARLKSVRYFKRGISSTLLQSLLDPVDHDFSLTLDKNDMEGSEHIEDLLRVLCLSSSLTNLSIIDLSPGDPVKWGFTVNNRFRLPVLHSFHLSGGTSPVHELVLRMDRPGNSFELLGFVSLALLPQDTLEPWVDEAEKYIRIKKSLSPDTLIYIDLYQLPQGYPVSYFQGRTTVSLEEVFKNTLNFDFIKRHAASVSPSCLAGGVGYALVAVYGYNAPDRILSPVSELPERRGMHREAVANAAQKRRKPSDGEKLSESRSEQSPHHLDAVYNGRPCTLLAPFVGIYHPDFASFTHIMASPPDQLEPKLTHEELDWGTSLVSQSLLFYPTKADRMLGIQNILGHAVSPTMLSQTTLTLSTDRGSRTIIPDGVLQVMSSAKLPMPCALITEVKNEIGEGGSDPAAQATCDYVAIYTSNGFKSLRDVSCCPTLLVGIAGPRMIISGAVFTDRPIVQELTDYITLGPCATTANYNSGLDRATYRAAQLLRALKEGFSVLSNYYQSGIHLSPQFPQFPHFRQFNTEGSAITVEYFERFDLLPHKSVFKARVTKVTSNVESTVAKPTSYHLQEGEIVVIKFAYRYCKEAHSLLARQEPRLAPKFWYCQYEPTVDMRVIMMEFVDGHCLDGGPALSQQQFGELRRALQILHENRFIFGDLREPNILVPKEDKSCVRLVDFDWSGKEGEVRYPSCIIMDEPGYQWHPEVERGGLIKEHDIHLLHKIMPPKVDVNIVS</sequence>
<comment type="caution">
    <text evidence="2">The sequence shown here is derived from an EMBL/GenBank/DDBJ whole genome shotgun (WGS) entry which is preliminary data.</text>
</comment>
<evidence type="ECO:0000313" key="2">
    <source>
        <dbReference type="EMBL" id="KAF9444365.1"/>
    </source>
</evidence>
<dbReference type="SUPFAM" id="SSF56112">
    <property type="entry name" value="Protein kinase-like (PK-like)"/>
    <property type="match status" value="1"/>
</dbReference>
<proteinExistence type="predicted"/>